<dbReference type="Proteomes" id="UP001209854">
    <property type="component" value="Unassembled WGS sequence"/>
</dbReference>
<sequence>MAAVAIVIATVIATVIETDIETSVTSNRYRMLKQAMRSIKGNTGISDLKQAIIDY</sequence>
<reference evidence="1 2" key="1">
    <citation type="submission" date="2022-10" db="EMBL/GenBank/DDBJ databases">
        <title>High-quality genome sequences of two octocoral-associated bacteria, Endozoicomonas euniceicola EF212 and Endozoicomonas gorgoniicola PS125.</title>
        <authorList>
            <person name="Chiou Y.-J."/>
            <person name="Chen Y.-H."/>
        </authorList>
    </citation>
    <scope>NUCLEOTIDE SEQUENCE [LARGE SCALE GENOMIC DNA]</scope>
    <source>
        <strain evidence="1 2">PS125</strain>
    </source>
</reference>
<comment type="caution">
    <text evidence="1">The sequence shown here is derived from an EMBL/GenBank/DDBJ whole genome shotgun (WGS) entry which is preliminary data.</text>
</comment>
<evidence type="ECO:0000313" key="2">
    <source>
        <dbReference type="Proteomes" id="UP001209854"/>
    </source>
</evidence>
<evidence type="ECO:0000313" key="1">
    <source>
        <dbReference type="EMBL" id="MCW7556049.1"/>
    </source>
</evidence>
<accession>A0ABT3N4B7</accession>
<proteinExistence type="predicted"/>
<dbReference type="EMBL" id="JAPFCC010000001">
    <property type="protein sequence ID" value="MCW7556049.1"/>
    <property type="molecule type" value="Genomic_DNA"/>
</dbReference>
<dbReference type="RefSeq" id="WP_262565768.1">
    <property type="nucleotide sequence ID" value="NZ_JAPFCC010000001.1"/>
</dbReference>
<keyword evidence="2" id="KW-1185">Reference proteome</keyword>
<organism evidence="1 2">
    <name type="scientific">Endozoicomonas gorgoniicola</name>
    <dbReference type="NCBI Taxonomy" id="1234144"/>
    <lineage>
        <taxon>Bacteria</taxon>
        <taxon>Pseudomonadati</taxon>
        <taxon>Pseudomonadota</taxon>
        <taxon>Gammaproteobacteria</taxon>
        <taxon>Oceanospirillales</taxon>
        <taxon>Endozoicomonadaceae</taxon>
        <taxon>Endozoicomonas</taxon>
    </lineage>
</organism>
<protein>
    <submittedName>
        <fullName evidence="1">Uncharacterized protein</fullName>
    </submittedName>
</protein>
<gene>
    <name evidence="1" type="ORF">NX722_26160</name>
</gene>
<name>A0ABT3N4B7_9GAMM</name>